<proteinExistence type="inferred from homology"/>
<feature type="transmembrane region" description="Helical" evidence="6">
    <location>
        <begin position="187"/>
        <end position="206"/>
    </location>
</feature>
<comment type="caution">
    <text evidence="8">The sequence shown here is derived from an EMBL/GenBank/DDBJ whole genome shotgun (WGS) entry which is preliminary data.</text>
</comment>
<protein>
    <submittedName>
        <fullName evidence="8">Uncharacterized protein</fullName>
    </submittedName>
</protein>
<name>A0ABR3YRT4_9PEZI</name>
<dbReference type="PANTHER" id="PTHR11266:SF80">
    <property type="entry name" value="PEROXISOMAL MEMBRANE PROTEIN 2"/>
    <property type="match status" value="1"/>
</dbReference>
<reference evidence="8 9" key="1">
    <citation type="journal article" date="2024" name="IMA Fungus">
        <title>IMA Genome - F19 : A genome assembly and annotation guide to empower mycologists, including annotated draft genome sequences of Ceratocystis pirilliformis, Diaporthe australafricana, Fusarium ophioides, Paecilomyces lecythidis, and Sporothrix stenoceras.</title>
        <authorList>
            <person name="Aylward J."/>
            <person name="Wilson A.M."/>
            <person name="Visagie C.M."/>
            <person name="Spraker J."/>
            <person name="Barnes I."/>
            <person name="Buitendag C."/>
            <person name="Ceriani C."/>
            <person name="Del Mar Angel L."/>
            <person name="du Plessis D."/>
            <person name="Fuchs T."/>
            <person name="Gasser K."/>
            <person name="Kramer D."/>
            <person name="Li W."/>
            <person name="Munsamy K."/>
            <person name="Piso A."/>
            <person name="Price J.L."/>
            <person name="Sonnekus B."/>
            <person name="Thomas C."/>
            <person name="van der Nest A."/>
            <person name="van Dijk A."/>
            <person name="van Heerden A."/>
            <person name="van Vuuren N."/>
            <person name="Yilmaz N."/>
            <person name="Duong T.A."/>
            <person name="van der Merwe N.A."/>
            <person name="Wingfield M.J."/>
            <person name="Wingfield B.D."/>
        </authorList>
    </citation>
    <scope>NUCLEOTIDE SEQUENCE [LARGE SCALE GENOMIC DNA]</scope>
    <source>
        <strain evidence="8 9">CMW 5346</strain>
    </source>
</reference>
<comment type="similarity">
    <text evidence="2 6">Belongs to the peroxisomal membrane protein PXMP2/4 family.</text>
</comment>
<gene>
    <name evidence="8" type="ORF">Sste5346_008118</name>
</gene>
<evidence type="ECO:0000256" key="6">
    <source>
        <dbReference type="RuleBase" id="RU363053"/>
    </source>
</evidence>
<dbReference type="EMBL" id="JAWCUI010000060">
    <property type="protein sequence ID" value="KAL1890602.1"/>
    <property type="molecule type" value="Genomic_DNA"/>
</dbReference>
<sequence>MRSPMTTAVVQSSILHAISNVVAQLITAYQSRGEPEKAHSTSLIDIAQLARFVIFALLTAPMNYKFQQLLEYAFPGHGNRPAREHRYTPGRKRTDDLERQDEKRRPSPHHLHWGNVFAKWFLDCLSLGTVLNTTAFLIIMGVLKGQSASQIEANLRNELARIVVTGYRVWPIASIVSFTLVPLERRITWLSLVGLLWGVYMSIVAARV</sequence>
<keyword evidence="9" id="KW-1185">Reference proteome</keyword>
<evidence type="ECO:0000256" key="5">
    <source>
        <dbReference type="ARBA" id="ARBA00023136"/>
    </source>
</evidence>
<dbReference type="Pfam" id="PF04117">
    <property type="entry name" value="Mpv17_PMP22"/>
    <property type="match status" value="1"/>
</dbReference>
<evidence type="ECO:0000313" key="9">
    <source>
        <dbReference type="Proteomes" id="UP001583186"/>
    </source>
</evidence>
<dbReference type="Proteomes" id="UP001583186">
    <property type="component" value="Unassembled WGS sequence"/>
</dbReference>
<evidence type="ECO:0000256" key="2">
    <source>
        <dbReference type="ARBA" id="ARBA00006824"/>
    </source>
</evidence>
<evidence type="ECO:0000313" key="8">
    <source>
        <dbReference type="EMBL" id="KAL1890602.1"/>
    </source>
</evidence>
<evidence type="ECO:0000256" key="1">
    <source>
        <dbReference type="ARBA" id="ARBA00004141"/>
    </source>
</evidence>
<dbReference type="PANTHER" id="PTHR11266">
    <property type="entry name" value="PEROXISOMAL MEMBRANE PROTEIN 2, PXMP2 MPV17"/>
    <property type="match status" value="1"/>
</dbReference>
<dbReference type="InterPro" id="IPR007248">
    <property type="entry name" value="Mpv17_PMP22"/>
</dbReference>
<accession>A0ABR3YRT4</accession>
<evidence type="ECO:0000256" key="3">
    <source>
        <dbReference type="ARBA" id="ARBA00022692"/>
    </source>
</evidence>
<keyword evidence="4 6" id="KW-1133">Transmembrane helix</keyword>
<comment type="subcellular location">
    <subcellularLocation>
        <location evidence="1">Membrane</location>
        <topology evidence="1">Multi-pass membrane protein</topology>
    </subcellularLocation>
</comment>
<feature type="region of interest" description="Disordered" evidence="7">
    <location>
        <begin position="80"/>
        <end position="106"/>
    </location>
</feature>
<keyword evidence="3 6" id="KW-0812">Transmembrane</keyword>
<keyword evidence="5 6" id="KW-0472">Membrane</keyword>
<feature type="compositionally biased region" description="Basic and acidic residues" evidence="7">
    <location>
        <begin position="81"/>
        <end position="105"/>
    </location>
</feature>
<feature type="transmembrane region" description="Helical" evidence="6">
    <location>
        <begin position="120"/>
        <end position="142"/>
    </location>
</feature>
<evidence type="ECO:0000256" key="7">
    <source>
        <dbReference type="SAM" id="MobiDB-lite"/>
    </source>
</evidence>
<organism evidence="8 9">
    <name type="scientific">Sporothrix stenoceras</name>
    <dbReference type="NCBI Taxonomy" id="5173"/>
    <lineage>
        <taxon>Eukaryota</taxon>
        <taxon>Fungi</taxon>
        <taxon>Dikarya</taxon>
        <taxon>Ascomycota</taxon>
        <taxon>Pezizomycotina</taxon>
        <taxon>Sordariomycetes</taxon>
        <taxon>Sordariomycetidae</taxon>
        <taxon>Ophiostomatales</taxon>
        <taxon>Ophiostomataceae</taxon>
        <taxon>Sporothrix</taxon>
    </lineage>
</organism>
<evidence type="ECO:0000256" key="4">
    <source>
        <dbReference type="ARBA" id="ARBA00022989"/>
    </source>
</evidence>